<dbReference type="AlphaFoldDB" id="A0AAD5NI18"/>
<protein>
    <recommendedName>
        <fullName evidence="2">MATH domain-containing protein</fullName>
    </recommendedName>
</protein>
<dbReference type="EMBL" id="JAJSOW010000106">
    <property type="protein sequence ID" value="KAI9160001.1"/>
    <property type="molecule type" value="Genomic_DNA"/>
</dbReference>
<dbReference type="PROSITE" id="PS50144">
    <property type="entry name" value="MATH"/>
    <property type="match status" value="1"/>
</dbReference>
<evidence type="ECO:0000259" key="2">
    <source>
        <dbReference type="PROSITE" id="PS50144"/>
    </source>
</evidence>
<name>A0AAD5NI18_ACENE</name>
<dbReference type="Pfam" id="PF22486">
    <property type="entry name" value="MATH_2"/>
    <property type="match status" value="1"/>
</dbReference>
<reference evidence="3" key="2">
    <citation type="submission" date="2023-02" db="EMBL/GenBank/DDBJ databases">
        <authorList>
            <person name="Swenson N.G."/>
            <person name="Wegrzyn J.L."/>
            <person name="Mcevoy S.L."/>
        </authorList>
    </citation>
    <scope>NUCLEOTIDE SEQUENCE</scope>
    <source>
        <strain evidence="3">91603</strain>
        <tissue evidence="3">Leaf</tissue>
    </source>
</reference>
<evidence type="ECO:0000313" key="3">
    <source>
        <dbReference type="EMBL" id="KAI9160001.1"/>
    </source>
</evidence>
<feature type="compositionally biased region" description="Acidic residues" evidence="1">
    <location>
        <begin position="127"/>
        <end position="147"/>
    </location>
</feature>
<feature type="domain" description="MATH" evidence="2">
    <location>
        <begin position="1"/>
        <end position="35"/>
    </location>
</feature>
<evidence type="ECO:0000256" key="1">
    <source>
        <dbReference type="SAM" id="MobiDB-lite"/>
    </source>
</evidence>
<dbReference type="InterPro" id="IPR002083">
    <property type="entry name" value="MATH/TRAF_dom"/>
</dbReference>
<feature type="region of interest" description="Disordered" evidence="1">
    <location>
        <begin position="127"/>
        <end position="167"/>
    </location>
</feature>
<dbReference type="PANTHER" id="PTHR46162">
    <property type="entry name" value="TRAF-LIKE FAMILY PROTEIN"/>
    <property type="match status" value="1"/>
</dbReference>
<accession>A0AAD5NI18</accession>
<proteinExistence type="predicted"/>
<feature type="compositionally biased region" description="Basic and acidic residues" evidence="1">
    <location>
        <begin position="148"/>
        <end position="157"/>
    </location>
</feature>
<evidence type="ECO:0000313" key="4">
    <source>
        <dbReference type="Proteomes" id="UP001064489"/>
    </source>
</evidence>
<gene>
    <name evidence="3" type="ORF">LWI28_004142</name>
</gene>
<dbReference type="PANTHER" id="PTHR46162:SF9">
    <property type="entry name" value="MATH DOMAIN-CONTAINING PROTEIN"/>
    <property type="match status" value="1"/>
</dbReference>
<dbReference type="CDD" id="cd00121">
    <property type="entry name" value="MATH"/>
    <property type="match status" value="1"/>
</dbReference>
<comment type="caution">
    <text evidence="3">The sequence shown here is derived from an EMBL/GenBank/DDBJ whole genome shotgun (WGS) entry which is preliminary data.</text>
</comment>
<sequence>MNTRFGIAKFINLNTFCNPVNGYLIDDACTFGVEVFVVKNTLNERCLSMINDPTTYFYSWKVTKFSTLGKGRYESDSFGYYNWNIVLYPEGYGGGKGNSISIYLDVSPSSIPDDTKLVVKFTRMSDEEGGADEDDSDDDEDEDDSDEETPKKVEVGKKRPSGLAQKPLFQLRKQKPTLLRMMVIREVMLQLLTHQSKVLKKLR</sequence>
<dbReference type="Gene3D" id="2.60.210.10">
    <property type="entry name" value="Apoptosis, Tumor Necrosis Factor Receptor Associated Protein 2, Chain A"/>
    <property type="match status" value="2"/>
</dbReference>
<organism evidence="3 4">
    <name type="scientific">Acer negundo</name>
    <name type="common">Box elder</name>
    <dbReference type="NCBI Taxonomy" id="4023"/>
    <lineage>
        <taxon>Eukaryota</taxon>
        <taxon>Viridiplantae</taxon>
        <taxon>Streptophyta</taxon>
        <taxon>Embryophyta</taxon>
        <taxon>Tracheophyta</taxon>
        <taxon>Spermatophyta</taxon>
        <taxon>Magnoliopsida</taxon>
        <taxon>eudicotyledons</taxon>
        <taxon>Gunneridae</taxon>
        <taxon>Pentapetalae</taxon>
        <taxon>rosids</taxon>
        <taxon>malvids</taxon>
        <taxon>Sapindales</taxon>
        <taxon>Sapindaceae</taxon>
        <taxon>Hippocastanoideae</taxon>
        <taxon>Acereae</taxon>
        <taxon>Acer</taxon>
    </lineage>
</organism>
<dbReference type="InterPro" id="IPR008974">
    <property type="entry name" value="TRAF-like"/>
</dbReference>
<dbReference type="Proteomes" id="UP001064489">
    <property type="component" value="Chromosome 2"/>
</dbReference>
<reference evidence="3" key="1">
    <citation type="journal article" date="2022" name="Plant J.">
        <title>Strategies of tolerance reflected in two North American maple genomes.</title>
        <authorList>
            <person name="McEvoy S.L."/>
            <person name="Sezen U.U."/>
            <person name="Trouern-Trend A."/>
            <person name="McMahon S.M."/>
            <person name="Schaberg P.G."/>
            <person name="Yang J."/>
            <person name="Wegrzyn J.L."/>
            <person name="Swenson N.G."/>
        </authorList>
    </citation>
    <scope>NUCLEOTIDE SEQUENCE</scope>
    <source>
        <strain evidence="3">91603</strain>
    </source>
</reference>
<keyword evidence="4" id="KW-1185">Reference proteome</keyword>
<dbReference type="SUPFAM" id="SSF49599">
    <property type="entry name" value="TRAF domain-like"/>
    <property type="match status" value="2"/>
</dbReference>